<protein>
    <submittedName>
        <fullName evidence="3">DUF2334 domain-containing protein</fullName>
    </submittedName>
</protein>
<dbReference type="InterPro" id="IPR018763">
    <property type="entry name" value="DUF2334"/>
</dbReference>
<dbReference type="RefSeq" id="WP_368774889.1">
    <property type="nucleotide sequence ID" value="NZ_CP162911.1"/>
</dbReference>
<organism evidence="3">
    <name type="scientific">Bacillus aerius</name>
    <dbReference type="NCBI Taxonomy" id="293388"/>
    <lineage>
        <taxon>Bacteria</taxon>
        <taxon>Bacillati</taxon>
        <taxon>Bacillota</taxon>
        <taxon>Bacilli</taxon>
        <taxon>Bacillales</taxon>
        <taxon>Bacillaceae</taxon>
        <taxon>Bacillus</taxon>
    </lineage>
</organism>
<gene>
    <name evidence="3" type="ORF">AB4922_02365</name>
</gene>
<reference evidence="3" key="1">
    <citation type="submission" date="2024-07" db="EMBL/GenBank/DDBJ databases">
        <authorList>
            <person name="Wang K."/>
            <person name="Liang S."/>
            <person name="Wang S."/>
        </authorList>
    </citation>
    <scope>NUCLEOTIDE SEQUENCE</scope>
    <source>
        <strain evidence="3">KW1</strain>
    </source>
</reference>
<feature type="transmembrane region" description="Helical" evidence="1">
    <location>
        <begin position="534"/>
        <end position="556"/>
    </location>
</feature>
<dbReference type="AlphaFoldDB" id="A0AB39J5J1"/>
<keyword evidence="1" id="KW-0812">Transmembrane</keyword>
<evidence type="ECO:0000256" key="1">
    <source>
        <dbReference type="SAM" id="Phobius"/>
    </source>
</evidence>
<name>A0AB39J5J1_9BACI</name>
<keyword evidence="1" id="KW-1133">Transmembrane helix</keyword>
<accession>A0AB39J5J1</accession>
<keyword evidence="2" id="KW-0732">Signal</keyword>
<feature type="signal peptide" evidence="2">
    <location>
        <begin position="1"/>
        <end position="29"/>
    </location>
</feature>
<evidence type="ECO:0000256" key="2">
    <source>
        <dbReference type="SAM" id="SignalP"/>
    </source>
</evidence>
<dbReference type="EMBL" id="CP162911">
    <property type="protein sequence ID" value="XDL61828.1"/>
    <property type="molecule type" value="Genomic_DNA"/>
</dbReference>
<dbReference type="Pfam" id="PF10096">
    <property type="entry name" value="DUF2334"/>
    <property type="match status" value="1"/>
</dbReference>
<feature type="chain" id="PRO_5044337551" evidence="2">
    <location>
        <begin position="30"/>
        <end position="572"/>
    </location>
</feature>
<proteinExistence type="predicted"/>
<sequence>MNFNVLTKCCLLIVLFSMLSIKDSTSAGALEKESRTLIVYSTQSGETTPTVHMLDVLVGHFSTRTTILSDEQITEKNLNNFQQVIYIGEEKRTLKAQTVRLINKSKRLIAIGYNAEQLRPFSKLTFHKQDHISQIKDTDDQEYRQLERGITAQTVQGTDLQRKFLIKKNQAEQPFVIQTKEGVAYIGMLNMLQHDKLLAEVLESLLLPVSSQTKTKYLQLGKINPVTDEKKLLELGRYVTARHIPFLLAVTPIWIDPATGDEVTLSDRPKLVHVLKQLQSNGASVVLHGFSRTYRTEESGKGFEFWDVKYDQPVTSNEPEKAVQQLNKSFFPNEKDFNAYIKSNQHQEAIYTEEKLTKGIELLTQQGLYPLAFEVPNDAISLQGYEVISRHVSSLFGQVQLSDRTWKTSSASPFLSTPAMLHGMTLYPEQSIDTASGQEGANILAEQTIQSMQHIQSAAIGLSYDVEAGIDGLQELITQMDAIPSSEWLDLKKTKQTVETPHVQIKTTGNGHIQIEQSNIAEPKTNKRSGMENMLRMLTMVVLLFIVAFAFYTLYLRLTMKKRIFKERKSGG</sequence>
<keyword evidence="1" id="KW-0472">Membrane</keyword>
<evidence type="ECO:0000313" key="3">
    <source>
        <dbReference type="EMBL" id="XDL61828.1"/>
    </source>
</evidence>